<proteinExistence type="predicted"/>
<protein>
    <recommendedName>
        <fullName evidence="3">Importin N-terminal domain-containing protein</fullName>
    </recommendedName>
</protein>
<evidence type="ECO:0000313" key="1">
    <source>
        <dbReference type="EMBL" id="KAK8839642.1"/>
    </source>
</evidence>
<gene>
    <name evidence="1" type="ORF">M9Y10_032008</name>
</gene>
<name>A0ABR2H203_9EUKA</name>
<organism evidence="1 2">
    <name type="scientific">Tritrichomonas musculus</name>
    <dbReference type="NCBI Taxonomy" id="1915356"/>
    <lineage>
        <taxon>Eukaryota</taxon>
        <taxon>Metamonada</taxon>
        <taxon>Parabasalia</taxon>
        <taxon>Tritrichomonadida</taxon>
        <taxon>Tritrichomonadidae</taxon>
        <taxon>Tritrichomonas</taxon>
    </lineage>
</organism>
<keyword evidence="2" id="KW-1185">Reference proteome</keyword>
<accession>A0ABR2H203</accession>
<sequence length="873" mass="101756">MESQIIELLQRIQRSQFEEEESKQIAAKFQNDDNLRKSLFNIVISQGYQTNLKQLAIIFAIRLKIPITTEDLPNFLPLLSNDTFRDLIAELIVISIDPQLVNLTLDGFLNERTPASTIGFIYVSYYLVKIQNTRNDFVIQNLLQIIAEFDNIQIECKKLALETVIKQFLMTCDHLNSDFKDFLSYFVKINVAYNFPLLEYCLKYISDNVYLILQSPNYYNELSIVFSNKINEIFEYFLNKSQIDPDDILSSTILFSLIEVMNDLNIPASFDKLYHFLLYGDKQLFCVINNVDFFYNVFFGRTIDDDEEEEEEDVIKNFWSYYADFRTLNEAQSRIMSFIYSTPQLKKEAIDFCLSNINQGIQLNLAILILVNNGLSEVNFDVSIINHFDNSLLQFVVIDYVIKKIQQNPTVENVYLNFFRSHFNEFASCAVKSGNPIALLSVFYLVQNSPLHIIEPDLFTGVLIGSIKIAFQCFEEIVNKNDFIEQIKNYLTQSACFSFADIVLSNDPKMRRFISKSIFVLPDKFIISLHNNSSDLFSGFFDIFNYCVGNSPLFHLFTEIMNLFAGGNITHFICRDHSNGQFLVDMSDYSVFWPKIIQFSIPLIISLMNDASYVSFAYKLFASVFSVIHCPGDQSYQDFIGLMHNHFINSNYEFFVKLQEIETILRIFIRNGKFEMIKNYCDYFCQNSQIKKFIYEISFVLMNPTNFYSDEELKNFSLSLLKMAEQEQYARSVTGIFARVALHDSQKIVNYLGNELIVFVNNSKINEEYIHSFNSFNELKQRLIIIFYWMFTRDFNVIKALMSEMICNLCDAFEKLEKYHSSFSSFGMMEEDTFYDDLEFLSNQLISCSISDLIRATGTENFFGGFLEKFPNL</sequence>
<dbReference type="Proteomes" id="UP001470230">
    <property type="component" value="Unassembled WGS sequence"/>
</dbReference>
<comment type="caution">
    <text evidence="1">The sequence shown here is derived from an EMBL/GenBank/DDBJ whole genome shotgun (WGS) entry which is preliminary data.</text>
</comment>
<evidence type="ECO:0008006" key="3">
    <source>
        <dbReference type="Google" id="ProtNLM"/>
    </source>
</evidence>
<evidence type="ECO:0000313" key="2">
    <source>
        <dbReference type="Proteomes" id="UP001470230"/>
    </source>
</evidence>
<reference evidence="1 2" key="1">
    <citation type="submission" date="2024-04" db="EMBL/GenBank/DDBJ databases">
        <title>Tritrichomonas musculus Genome.</title>
        <authorList>
            <person name="Alves-Ferreira E."/>
            <person name="Grigg M."/>
            <person name="Lorenzi H."/>
            <person name="Galac M."/>
        </authorList>
    </citation>
    <scope>NUCLEOTIDE SEQUENCE [LARGE SCALE GENOMIC DNA]</scope>
    <source>
        <strain evidence="1 2">EAF2021</strain>
    </source>
</reference>
<dbReference type="EMBL" id="JAPFFF010000051">
    <property type="protein sequence ID" value="KAK8839642.1"/>
    <property type="molecule type" value="Genomic_DNA"/>
</dbReference>